<evidence type="ECO:0000313" key="2">
    <source>
        <dbReference type="EMBL" id="KAF6034077.1"/>
    </source>
</evidence>
<proteinExistence type="predicted"/>
<dbReference type="Proteomes" id="UP000593567">
    <property type="component" value="Unassembled WGS sequence"/>
</dbReference>
<comment type="caution">
    <text evidence="2">The sequence shown here is derived from an EMBL/GenBank/DDBJ whole genome shotgun (WGS) entry which is preliminary data.</text>
</comment>
<sequence length="125" mass="13587">MHIKLSVLFYLSVVCIVNAQHDPVVATLRVHIKHILPQILSEVRNVSETLEVEIKASDFKVKGNNRLGQGGAPALPPYMSTTVRPLTRAAHSHIGGNPPAGDPTVTHPSTETLLELLRRILGFDG</sequence>
<organism evidence="2 3">
    <name type="scientific">Bugula neritina</name>
    <name type="common">Brown bryozoan</name>
    <name type="synonym">Sertularia neritina</name>
    <dbReference type="NCBI Taxonomy" id="10212"/>
    <lineage>
        <taxon>Eukaryota</taxon>
        <taxon>Metazoa</taxon>
        <taxon>Spiralia</taxon>
        <taxon>Lophotrochozoa</taxon>
        <taxon>Bryozoa</taxon>
        <taxon>Gymnolaemata</taxon>
        <taxon>Cheilostomatida</taxon>
        <taxon>Flustrina</taxon>
        <taxon>Buguloidea</taxon>
        <taxon>Bugulidae</taxon>
        <taxon>Bugula</taxon>
    </lineage>
</organism>
<protein>
    <submittedName>
        <fullName evidence="2">Uncharacterized protein</fullName>
    </submittedName>
</protein>
<feature type="chain" id="PRO_5029525307" evidence="1">
    <location>
        <begin position="20"/>
        <end position="125"/>
    </location>
</feature>
<evidence type="ECO:0000313" key="3">
    <source>
        <dbReference type="Proteomes" id="UP000593567"/>
    </source>
</evidence>
<dbReference type="EMBL" id="VXIV02001160">
    <property type="protein sequence ID" value="KAF6034077.1"/>
    <property type="molecule type" value="Genomic_DNA"/>
</dbReference>
<keyword evidence="1" id="KW-0732">Signal</keyword>
<name>A0A7J7K760_BUGNE</name>
<accession>A0A7J7K760</accession>
<keyword evidence="3" id="KW-1185">Reference proteome</keyword>
<dbReference type="AlphaFoldDB" id="A0A7J7K760"/>
<reference evidence="2" key="1">
    <citation type="submission" date="2020-06" db="EMBL/GenBank/DDBJ databases">
        <title>Draft genome of Bugula neritina, a colonial animal packing powerful symbionts and potential medicines.</title>
        <authorList>
            <person name="Rayko M."/>
        </authorList>
    </citation>
    <scope>NUCLEOTIDE SEQUENCE [LARGE SCALE GENOMIC DNA]</scope>
    <source>
        <strain evidence="2">Kwan_BN1</strain>
    </source>
</reference>
<feature type="signal peptide" evidence="1">
    <location>
        <begin position="1"/>
        <end position="19"/>
    </location>
</feature>
<evidence type="ECO:0000256" key="1">
    <source>
        <dbReference type="SAM" id="SignalP"/>
    </source>
</evidence>
<gene>
    <name evidence="2" type="ORF">EB796_007619</name>
</gene>